<dbReference type="SUPFAM" id="SSF56219">
    <property type="entry name" value="DNase I-like"/>
    <property type="match status" value="1"/>
</dbReference>
<gene>
    <name evidence="3" type="ORF">HAHE_18450</name>
</gene>
<sequence length="311" mass="33691">MQNRIHPALVALKLLLAAACTTVHAEPPSSLRVMTFNVLRGGTARGQPLEQTAKVIREAKADVAGLQEIGGNLEPLAKLLGWSHAGFGSKGIVTRFEITAEHQDGVRVKLDSGREADVFNVHLRPAPYQPYQLLKIPYHNSPFLTTEAETIKAANAARGDQVAAVLKNVAALADDGLPVFLTGDFNEPSHLDWTKKAADKGTHPIAVAYPASTAVTAAGFRDAWRTAHPDELTRPGFTWTPLTKPDDPKDHHDRIDFVYFKGDGIRLGEARVIGEDPKRADVVITPYPSDHRAVVAEFVDSNGPAGSEREP</sequence>
<dbReference type="InterPro" id="IPR005135">
    <property type="entry name" value="Endo/exonuclease/phosphatase"/>
</dbReference>
<evidence type="ECO:0000313" key="4">
    <source>
        <dbReference type="Proteomes" id="UP001374893"/>
    </source>
</evidence>
<keyword evidence="1" id="KW-0732">Signal</keyword>
<dbReference type="RefSeq" id="WP_338690420.1">
    <property type="nucleotide sequence ID" value="NZ_AP024702.1"/>
</dbReference>
<keyword evidence="3" id="KW-0255">Endonuclease</keyword>
<dbReference type="Gene3D" id="3.60.10.10">
    <property type="entry name" value="Endonuclease/exonuclease/phosphatase"/>
    <property type="match status" value="1"/>
</dbReference>
<keyword evidence="3" id="KW-0378">Hydrolase</keyword>
<dbReference type="EMBL" id="AP024702">
    <property type="protein sequence ID" value="BCX47937.1"/>
    <property type="molecule type" value="Genomic_DNA"/>
</dbReference>
<reference evidence="3 4" key="1">
    <citation type="submission" date="2021-06" db="EMBL/GenBank/DDBJ databases">
        <title>Complete genome of Haloferula helveola possessing various polysaccharide degrading enzymes.</title>
        <authorList>
            <person name="Takami H."/>
            <person name="Huang C."/>
            <person name="Hamasaki K."/>
        </authorList>
    </citation>
    <scope>NUCLEOTIDE SEQUENCE [LARGE SCALE GENOMIC DNA]</scope>
    <source>
        <strain evidence="3 4">CN-1</strain>
    </source>
</reference>
<dbReference type="Proteomes" id="UP001374893">
    <property type="component" value="Chromosome"/>
</dbReference>
<feature type="signal peptide" evidence="1">
    <location>
        <begin position="1"/>
        <end position="25"/>
    </location>
</feature>
<evidence type="ECO:0000313" key="3">
    <source>
        <dbReference type="EMBL" id="BCX47937.1"/>
    </source>
</evidence>
<dbReference type="GO" id="GO:0004519">
    <property type="term" value="F:endonuclease activity"/>
    <property type="evidence" value="ECO:0007669"/>
    <property type="project" value="UniProtKB-KW"/>
</dbReference>
<dbReference type="PANTHER" id="PTHR41349:SF1">
    <property type="entry name" value="PROTEIN CBG08683"/>
    <property type="match status" value="1"/>
</dbReference>
<evidence type="ECO:0000259" key="2">
    <source>
        <dbReference type="Pfam" id="PF03372"/>
    </source>
</evidence>
<keyword evidence="3" id="KW-0540">Nuclease</keyword>
<dbReference type="InterPro" id="IPR036691">
    <property type="entry name" value="Endo/exonu/phosph_ase_sf"/>
</dbReference>
<feature type="chain" id="PRO_5047355863" evidence="1">
    <location>
        <begin position="26"/>
        <end position="311"/>
    </location>
</feature>
<accession>A0ABM7RFN9</accession>
<proteinExistence type="predicted"/>
<feature type="domain" description="Endonuclease/exonuclease/phosphatase" evidence="2">
    <location>
        <begin position="34"/>
        <end position="291"/>
    </location>
</feature>
<evidence type="ECO:0000256" key="1">
    <source>
        <dbReference type="SAM" id="SignalP"/>
    </source>
</evidence>
<name>A0ABM7RFN9_9BACT</name>
<keyword evidence="4" id="KW-1185">Reference proteome</keyword>
<protein>
    <submittedName>
        <fullName evidence="3">Endonuclease/exonuclease/phosphatase family protein</fullName>
    </submittedName>
</protein>
<organism evidence="3 4">
    <name type="scientific">Haloferula helveola</name>
    <dbReference type="NCBI Taxonomy" id="490095"/>
    <lineage>
        <taxon>Bacteria</taxon>
        <taxon>Pseudomonadati</taxon>
        <taxon>Verrucomicrobiota</taxon>
        <taxon>Verrucomicrobiia</taxon>
        <taxon>Verrucomicrobiales</taxon>
        <taxon>Verrucomicrobiaceae</taxon>
        <taxon>Haloferula</taxon>
    </lineage>
</organism>
<dbReference type="Pfam" id="PF03372">
    <property type="entry name" value="Exo_endo_phos"/>
    <property type="match status" value="1"/>
</dbReference>
<dbReference type="PANTHER" id="PTHR41349">
    <property type="match status" value="1"/>
</dbReference>